<dbReference type="GO" id="GO:1904659">
    <property type="term" value="P:D-glucose transmembrane transport"/>
    <property type="evidence" value="ECO:0007669"/>
    <property type="project" value="TreeGrafter"/>
</dbReference>
<dbReference type="EMBL" id="BJWL01000014">
    <property type="protein sequence ID" value="GFZ00589.1"/>
    <property type="molecule type" value="Genomic_DNA"/>
</dbReference>
<evidence type="ECO:0000256" key="3">
    <source>
        <dbReference type="ARBA" id="ARBA00022448"/>
    </source>
</evidence>
<dbReference type="AlphaFoldDB" id="A0A7J0FPE7"/>
<gene>
    <name evidence="8" type="ORF">Acr_14g0002240</name>
</gene>
<evidence type="ECO:0000313" key="8">
    <source>
        <dbReference type="EMBL" id="GFZ00589.1"/>
    </source>
</evidence>
<comment type="caution">
    <text evidence="8">The sequence shown here is derived from an EMBL/GenBank/DDBJ whole genome shotgun (WGS) entry which is preliminary data.</text>
</comment>
<dbReference type="SUPFAM" id="SSF55781">
    <property type="entry name" value="GAF domain-like"/>
    <property type="match status" value="1"/>
</dbReference>
<dbReference type="GO" id="GO:0022857">
    <property type="term" value="F:transmembrane transporter activity"/>
    <property type="evidence" value="ECO:0007669"/>
    <property type="project" value="InterPro"/>
</dbReference>
<protein>
    <submittedName>
        <fullName evidence="8">Major facilitator superfamily protein</fullName>
    </submittedName>
</protein>
<keyword evidence="5" id="KW-1133">Transmembrane helix</keyword>
<evidence type="ECO:0000256" key="2">
    <source>
        <dbReference type="ARBA" id="ARBA00010992"/>
    </source>
</evidence>
<dbReference type="Proteomes" id="UP000585474">
    <property type="component" value="Unassembled WGS sequence"/>
</dbReference>
<dbReference type="PANTHER" id="PTHR48023">
    <property type="entry name" value="D-XYLOSE-PROTON SYMPORTER-LIKE 2"/>
    <property type="match status" value="1"/>
</dbReference>
<evidence type="ECO:0000256" key="7">
    <source>
        <dbReference type="ARBA" id="ARBA00044504"/>
    </source>
</evidence>
<reference evidence="8 9" key="1">
    <citation type="submission" date="2019-07" db="EMBL/GenBank/DDBJ databases">
        <title>De Novo Assembly of kiwifruit Actinidia rufa.</title>
        <authorList>
            <person name="Sugita-Konishi S."/>
            <person name="Sato K."/>
            <person name="Mori E."/>
            <person name="Abe Y."/>
            <person name="Kisaki G."/>
            <person name="Hamano K."/>
            <person name="Suezawa K."/>
            <person name="Otani M."/>
            <person name="Fukuda T."/>
            <person name="Manabe T."/>
            <person name="Gomi K."/>
            <person name="Tabuchi M."/>
            <person name="Akimitsu K."/>
            <person name="Kataoka I."/>
        </authorList>
    </citation>
    <scope>NUCLEOTIDE SEQUENCE [LARGE SCALE GENOMIC DNA]</scope>
    <source>
        <strain evidence="9">cv. Fuchu</strain>
    </source>
</reference>
<dbReference type="GO" id="GO:0016020">
    <property type="term" value="C:membrane"/>
    <property type="evidence" value="ECO:0007669"/>
    <property type="project" value="UniProtKB-SubCell"/>
</dbReference>
<evidence type="ECO:0000256" key="5">
    <source>
        <dbReference type="ARBA" id="ARBA00022989"/>
    </source>
</evidence>
<comment type="similarity">
    <text evidence="2">Belongs to the major facilitator superfamily. Sugar transporter (TC 2.A.1.1) family.</text>
</comment>
<comment type="similarity">
    <text evidence="7">Belongs to the major facilitator superfamily. Phosphate:H(+) symporter (TC 2.A.1.9) family.</text>
</comment>
<sequence length="471" mass="52984">MFKNQFTNLHRLIFHFKSQCYLILFSISGNLVQYLLQSLKVSNSDDCHSRTLTGTSYYLSLCDLNVLYEELLTTLSCHGPSCCMESSCAQVLLHGSFDHIVVVSAKLSGITWYNLSSVDIGLMVIQLATFLVDTVSGWHYMYGASTPLAVIIGIEMWWLPASPRWLLLCAIQGKGNMKDLRESAMCRLCRLRGEAIGDSALEQVDEMLDELSYIGNDKEAKILENGNPVYYDVSILQNAIMNDGAEIYCQGKNIMSPTEAQIKNTVEWLFALHGDSTCLSADMWLLQGTVRQPYFVVHHVECPLIISLQKISCYGSILTQQKRSRGSVQNIEDEQRCHPHSLFKAFLEVVKSCSLPWENPEMDAFHFLQLISCKEWMSPAPVGSVCKVFWGSKYMVYIGALIRYWKHSDLRPHHREGGRGCLDSNPGPGAWECKSSPLRQTLLAESYRTVCPGEGLPPEFIQDVTFIAIDG</sequence>
<keyword evidence="6" id="KW-0472">Membrane</keyword>
<dbReference type="InterPro" id="IPR005828">
    <property type="entry name" value="MFS_sugar_transport-like"/>
</dbReference>
<dbReference type="OrthoDB" id="6612291at2759"/>
<evidence type="ECO:0000256" key="4">
    <source>
        <dbReference type="ARBA" id="ARBA00022692"/>
    </source>
</evidence>
<dbReference type="PANTHER" id="PTHR48023:SF4">
    <property type="entry name" value="D-XYLOSE-PROTON SYMPORTER-LIKE 2"/>
    <property type="match status" value="1"/>
</dbReference>
<organism evidence="8 9">
    <name type="scientific">Actinidia rufa</name>
    <dbReference type="NCBI Taxonomy" id="165716"/>
    <lineage>
        <taxon>Eukaryota</taxon>
        <taxon>Viridiplantae</taxon>
        <taxon>Streptophyta</taxon>
        <taxon>Embryophyta</taxon>
        <taxon>Tracheophyta</taxon>
        <taxon>Spermatophyta</taxon>
        <taxon>Magnoliopsida</taxon>
        <taxon>eudicotyledons</taxon>
        <taxon>Gunneridae</taxon>
        <taxon>Pentapetalae</taxon>
        <taxon>asterids</taxon>
        <taxon>Ericales</taxon>
        <taxon>Actinidiaceae</taxon>
        <taxon>Actinidia</taxon>
    </lineage>
</organism>
<name>A0A7J0FPE7_9ERIC</name>
<comment type="subcellular location">
    <subcellularLocation>
        <location evidence="1">Membrane</location>
    </subcellularLocation>
</comment>
<dbReference type="InterPro" id="IPR050820">
    <property type="entry name" value="MFS_Sugar_Transporter"/>
</dbReference>
<evidence type="ECO:0000256" key="1">
    <source>
        <dbReference type="ARBA" id="ARBA00004370"/>
    </source>
</evidence>
<evidence type="ECO:0000256" key="6">
    <source>
        <dbReference type="ARBA" id="ARBA00023136"/>
    </source>
</evidence>
<keyword evidence="3" id="KW-0813">Transport</keyword>
<dbReference type="Gene3D" id="1.20.1250.20">
    <property type="entry name" value="MFS general substrate transporter like domains"/>
    <property type="match status" value="1"/>
</dbReference>
<proteinExistence type="inferred from homology"/>
<keyword evidence="9" id="KW-1185">Reference proteome</keyword>
<dbReference type="Pfam" id="PF00083">
    <property type="entry name" value="Sugar_tr"/>
    <property type="match status" value="1"/>
</dbReference>
<keyword evidence="4" id="KW-0812">Transmembrane</keyword>
<dbReference type="InterPro" id="IPR036259">
    <property type="entry name" value="MFS_trans_sf"/>
</dbReference>
<evidence type="ECO:0000313" key="9">
    <source>
        <dbReference type="Proteomes" id="UP000585474"/>
    </source>
</evidence>
<accession>A0A7J0FPE7</accession>